<evidence type="ECO:0000259" key="1">
    <source>
        <dbReference type="Pfam" id="PF07238"/>
    </source>
</evidence>
<reference evidence="2 3" key="1">
    <citation type="submission" date="2020-02" db="EMBL/GenBank/DDBJ databases">
        <title>Comparative genomics of sulfur disproportionating microorganisms.</title>
        <authorList>
            <person name="Ward L.M."/>
            <person name="Bertran E."/>
            <person name="Johnston D.T."/>
        </authorList>
    </citation>
    <scope>NUCLEOTIDE SEQUENCE [LARGE SCALE GENOMIC DNA]</scope>
    <source>
        <strain evidence="2 3">DSM 100025</strain>
    </source>
</reference>
<protein>
    <submittedName>
        <fullName evidence="2">PilZ domain-containing protein</fullName>
    </submittedName>
</protein>
<name>A0A6N9TU29_DISTH</name>
<gene>
    <name evidence="2" type="ORF">G3N55_12235</name>
</gene>
<dbReference type="Pfam" id="PF07238">
    <property type="entry name" value="PilZ"/>
    <property type="match status" value="1"/>
</dbReference>
<keyword evidence="3" id="KW-1185">Reference proteome</keyword>
<sequence>MKGNARDNRRNVRVPFRRSVVLRALEGELEPIESDRTRDISLRGVYCYCDRRFPVGTACEVELRLSGTSSELSLRIEGEVARVDEEGLAVAFRGMDLDSLFHLKNILYYNTGRPELIDEELAASP</sequence>
<dbReference type="GO" id="GO:0035438">
    <property type="term" value="F:cyclic-di-GMP binding"/>
    <property type="evidence" value="ECO:0007669"/>
    <property type="project" value="InterPro"/>
</dbReference>
<dbReference type="Proteomes" id="UP000469346">
    <property type="component" value="Unassembled WGS sequence"/>
</dbReference>
<dbReference type="InterPro" id="IPR009875">
    <property type="entry name" value="PilZ_domain"/>
</dbReference>
<dbReference type="EMBL" id="JAAGRR010000228">
    <property type="protein sequence ID" value="NDY43603.1"/>
    <property type="molecule type" value="Genomic_DNA"/>
</dbReference>
<dbReference type="SUPFAM" id="SSF141371">
    <property type="entry name" value="PilZ domain-like"/>
    <property type="match status" value="1"/>
</dbReference>
<evidence type="ECO:0000313" key="3">
    <source>
        <dbReference type="Proteomes" id="UP000469346"/>
    </source>
</evidence>
<dbReference type="Gene3D" id="2.40.10.220">
    <property type="entry name" value="predicted glycosyltransferase like domains"/>
    <property type="match status" value="1"/>
</dbReference>
<dbReference type="AlphaFoldDB" id="A0A6N9TU29"/>
<accession>A0A6N9TU29</accession>
<organism evidence="2 3">
    <name type="scientific">Dissulfurirhabdus thermomarina</name>
    <dbReference type="NCBI Taxonomy" id="1765737"/>
    <lineage>
        <taxon>Bacteria</taxon>
        <taxon>Deltaproteobacteria</taxon>
        <taxon>Dissulfurirhabdaceae</taxon>
        <taxon>Dissulfurirhabdus</taxon>
    </lineage>
</organism>
<dbReference type="RefSeq" id="WP_163299971.1">
    <property type="nucleotide sequence ID" value="NZ_JAAGRR010000228.1"/>
</dbReference>
<evidence type="ECO:0000313" key="2">
    <source>
        <dbReference type="EMBL" id="NDY43603.1"/>
    </source>
</evidence>
<comment type="caution">
    <text evidence="2">The sequence shown here is derived from an EMBL/GenBank/DDBJ whole genome shotgun (WGS) entry which is preliminary data.</text>
</comment>
<feature type="domain" description="PilZ" evidence="1">
    <location>
        <begin position="8"/>
        <end position="108"/>
    </location>
</feature>
<proteinExistence type="predicted"/>